<name>V9LB85_CALMI</name>
<dbReference type="GO" id="GO:0005739">
    <property type="term" value="C:mitochondrion"/>
    <property type="evidence" value="ECO:0007669"/>
    <property type="project" value="UniProtKB-SubCell"/>
</dbReference>
<reference evidence="6 8" key="3">
    <citation type="journal article" date="2014" name="Nature">
        <title>Elephant shark genome provides unique insights into gnathostome evolution.</title>
        <authorList>
            <consortium name="International Elephant Shark Genome Sequencing Consortium"/>
            <person name="Venkatesh B."/>
            <person name="Lee A.P."/>
            <person name="Ravi V."/>
            <person name="Maurya A.K."/>
            <person name="Lian M.M."/>
            <person name="Swann J.B."/>
            <person name="Ohta Y."/>
            <person name="Flajnik M.F."/>
            <person name="Sutoh Y."/>
            <person name="Kasahara M."/>
            <person name="Hoon S."/>
            <person name="Gangu V."/>
            <person name="Roy S.W."/>
            <person name="Irimia M."/>
            <person name="Korzh V."/>
            <person name="Kondrychyn I."/>
            <person name="Lim Z.W."/>
            <person name="Tay B.H."/>
            <person name="Tohari S."/>
            <person name="Kong K.W."/>
            <person name="Ho S."/>
            <person name="Lorente-Galdos B."/>
            <person name="Quilez J."/>
            <person name="Marques-Bonet T."/>
            <person name="Raney B.J."/>
            <person name="Ingham P.W."/>
            <person name="Tay A."/>
            <person name="Hillier L.W."/>
            <person name="Minx P."/>
            <person name="Boehm T."/>
            <person name="Wilson R.K."/>
            <person name="Brenner S."/>
            <person name="Warren W.C."/>
        </authorList>
    </citation>
    <scope>NUCLEOTIDE SEQUENCE</scope>
    <source>
        <tissue evidence="6">Testis</tissue>
    </source>
</reference>
<dbReference type="KEGG" id="cmk:103181386"/>
<evidence type="ECO:0000256" key="2">
    <source>
        <dbReference type="ARBA" id="ARBA00023128"/>
    </source>
</evidence>
<keyword evidence="2" id="KW-0496">Mitochondrion</keyword>
<dbReference type="GeneID" id="103181386"/>
<reference evidence="8" key="2">
    <citation type="journal article" date="2007" name="PLoS Biol.">
        <title>Survey sequencing and comparative analysis of the elephant shark (Callorhinchus milii) genome.</title>
        <authorList>
            <person name="Venkatesh B."/>
            <person name="Kirkness E.F."/>
            <person name="Loh Y.H."/>
            <person name="Halpern A.L."/>
            <person name="Lee A.P."/>
            <person name="Johnson J."/>
            <person name="Dandona N."/>
            <person name="Viswanathan L.D."/>
            <person name="Tay A."/>
            <person name="Venter J.C."/>
            <person name="Strausberg R.L."/>
            <person name="Brenner S."/>
        </authorList>
    </citation>
    <scope>NUCLEOTIDE SEQUENCE [LARGE SCALE GENOMIC DNA]</scope>
</reference>
<dbReference type="SMART" id="SM01155">
    <property type="entry name" value="DUF1713"/>
    <property type="match status" value="1"/>
</dbReference>
<dbReference type="STRING" id="7868.ENSCMIP00000011274"/>
<comment type="subcellular location">
    <subcellularLocation>
        <location evidence="1">Mitochondrion</location>
    </subcellularLocation>
</comment>
<protein>
    <recommendedName>
        <fullName evidence="4">Small ribosomal subunit protein mS38</fullName>
    </recommendedName>
</protein>
<proteinExistence type="evidence at transcript level"/>
<sequence length="207" mass="24793">MFLSRLTLKLVRISALPGTQFSFLPIQLCRALSRNHYVLAGQKEVKPQRWHVLNHELEEFLVPRKLSISPIESWLTIRYHVPKFEPKDEQSLGIKLWPHFQQYDCPPRAGLQEIGENEGEINISGDEIHCKNVLKIRRRKMNRHKYKKFLKRTKFLRRRIKEGRRQRRQAKFERDLKKIWKKAGLKKAPDGWHAPKIYVKRYHGKAE</sequence>
<evidence type="ECO:0000256" key="1">
    <source>
        <dbReference type="ARBA" id="ARBA00004173"/>
    </source>
</evidence>
<keyword evidence="8" id="KW-1185">Reference proteome</keyword>
<evidence type="ECO:0000313" key="7">
    <source>
        <dbReference type="Ensembl" id="ENSCMIP00000011274.1"/>
    </source>
</evidence>
<dbReference type="CTD" id="54998"/>
<dbReference type="OrthoDB" id="6139741at2759"/>
<evidence type="ECO:0000259" key="5">
    <source>
        <dbReference type="SMART" id="SM01155"/>
    </source>
</evidence>
<reference evidence="7" key="4">
    <citation type="submission" date="2025-05" db="UniProtKB">
        <authorList>
            <consortium name="Ensembl"/>
        </authorList>
    </citation>
    <scope>IDENTIFICATION</scope>
</reference>
<evidence type="ECO:0000256" key="4">
    <source>
        <dbReference type="ARBA" id="ARBA00035682"/>
    </source>
</evidence>
<organism evidence="6">
    <name type="scientific">Callorhinchus milii</name>
    <name type="common">Ghost shark</name>
    <dbReference type="NCBI Taxonomy" id="7868"/>
    <lineage>
        <taxon>Eukaryota</taxon>
        <taxon>Metazoa</taxon>
        <taxon>Chordata</taxon>
        <taxon>Craniata</taxon>
        <taxon>Vertebrata</taxon>
        <taxon>Chondrichthyes</taxon>
        <taxon>Holocephali</taxon>
        <taxon>Chimaeriformes</taxon>
        <taxon>Callorhinchidae</taxon>
        <taxon>Callorhinchus</taxon>
    </lineage>
</organism>
<dbReference type="PANTHER" id="PTHR32035:SF3">
    <property type="entry name" value="SMALL RIBOSOMAL SUBUNIT PROTEIN MS38"/>
    <property type="match status" value="1"/>
</dbReference>
<dbReference type="Ensembl" id="ENSCMIT00000011554.1">
    <property type="protein sequence ID" value="ENSCMIP00000011274.1"/>
    <property type="gene ID" value="ENSCMIG00000005864.1"/>
</dbReference>
<comment type="similarity">
    <text evidence="3">Belongs to the mitochondrion-specific ribosomal protein mS38 family.</text>
</comment>
<dbReference type="GO" id="GO:0016301">
    <property type="term" value="F:kinase activity"/>
    <property type="evidence" value="ECO:0007669"/>
    <property type="project" value="UniProtKB-KW"/>
</dbReference>
<dbReference type="RefSeq" id="XP_042199600.1">
    <property type="nucleotide sequence ID" value="XM_042343666.1"/>
</dbReference>
<dbReference type="Pfam" id="PF08213">
    <property type="entry name" value="COX24_C"/>
    <property type="match status" value="1"/>
</dbReference>
<dbReference type="PANTHER" id="PTHR32035">
    <property type="entry name" value="AURORA KINASE A-INTERACTING PROTEIN"/>
    <property type="match status" value="1"/>
</dbReference>
<reference evidence="8" key="1">
    <citation type="journal article" date="2006" name="Science">
        <title>Ancient noncoding elements conserved in the human genome.</title>
        <authorList>
            <person name="Venkatesh B."/>
            <person name="Kirkness E.F."/>
            <person name="Loh Y.H."/>
            <person name="Halpern A.L."/>
            <person name="Lee A.P."/>
            <person name="Johnson J."/>
            <person name="Dandona N."/>
            <person name="Viswanathan L.D."/>
            <person name="Tay A."/>
            <person name="Venter J.C."/>
            <person name="Strausberg R.L."/>
            <person name="Brenner S."/>
        </authorList>
    </citation>
    <scope>NUCLEOTIDE SEQUENCE [LARGE SCALE GENOMIC DNA]</scope>
</reference>
<evidence type="ECO:0000313" key="8">
    <source>
        <dbReference type="Proteomes" id="UP000314986"/>
    </source>
</evidence>
<evidence type="ECO:0000256" key="3">
    <source>
        <dbReference type="ARBA" id="ARBA00035647"/>
    </source>
</evidence>
<dbReference type="OMA" id="GWTTPKI"/>
<dbReference type="AlphaFoldDB" id="V9LB85"/>
<keyword evidence="6" id="KW-0418">Kinase</keyword>
<gene>
    <name evidence="7" type="primary">aurkaip1</name>
</gene>
<feature type="domain" description="Ribosomal protein mS38 C-terminal" evidence="5">
    <location>
        <begin position="129"/>
        <end position="162"/>
    </location>
</feature>
<dbReference type="InterPro" id="IPR013177">
    <property type="entry name" value="Ribosomal_mS38_C"/>
</dbReference>
<dbReference type="EMBL" id="JW876559">
    <property type="protein sequence ID" value="AFP09076.1"/>
    <property type="molecule type" value="mRNA"/>
</dbReference>
<accession>V9LB85</accession>
<dbReference type="Proteomes" id="UP000314986">
    <property type="component" value="Unassembled WGS sequence"/>
</dbReference>
<keyword evidence="6" id="KW-0808">Transferase</keyword>
<evidence type="ECO:0000313" key="6">
    <source>
        <dbReference type="EMBL" id="AFP09076.1"/>
    </source>
</evidence>
<dbReference type="GeneTree" id="ENSGT00390000012802"/>